<dbReference type="AlphaFoldDB" id="A0A7J6D4J9"/>
<dbReference type="GO" id="GO:0001525">
    <property type="term" value="P:angiogenesis"/>
    <property type="evidence" value="ECO:0007669"/>
    <property type="project" value="TreeGrafter"/>
</dbReference>
<evidence type="ECO:0000259" key="10">
    <source>
        <dbReference type="SMART" id="SM00092"/>
    </source>
</evidence>
<evidence type="ECO:0000256" key="3">
    <source>
        <dbReference type="ARBA" id="ARBA00022525"/>
    </source>
</evidence>
<feature type="region of interest" description="Disordered" evidence="9">
    <location>
        <begin position="1"/>
        <end position="42"/>
    </location>
</feature>
<dbReference type="PANTHER" id="PTHR11437">
    <property type="entry name" value="RIBONUCLEASE"/>
    <property type="match status" value="1"/>
</dbReference>
<evidence type="ECO:0000256" key="6">
    <source>
        <dbReference type="ARBA" id="ARBA00022801"/>
    </source>
</evidence>
<evidence type="ECO:0000256" key="5">
    <source>
        <dbReference type="ARBA" id="ARBA00022759"/>
    </source>
</evidence>
<dbReference type="InterPro" id="IPR036816">
    <property type="entry name" value="RNaseA-like_dom_sf"/>
</dbReference>
<dbReference type="InterPro" id="IPR023411">
    <property type="entry name" value="RNaseA_AS"/>
</dbReference>
<accession>A0A7J6D4J9</accession>
<evidence type="ECO:0000256" key="7">
    <source>
        <dbReference type="ARBA" id="ARBA00023157"/>
    </source>
</evidence>
<evidence type="ECO:0000313" key="11">
    <source>
        <dbReference type="EMBL" id="KAF4114151.1"/>
    </source>
</evidence>
<keyword evidence="7" id="KW-1015">Disulfide bond</keyword>
<reference evidence="11 12" key="1">
    <citation type="submission" date="2020-04" db="EMBL/GenBank/DDBJ databases">
        <title>Chromosome-level genome assembly of a cyprinid fish Onychostoma macrolepis by integration of Nanopore Sequencing, Bionano and Hi-C technology.</title>
        <authorList>
            <person name="Wang D."/>
        </authorList>
    </citation>
    <scope>NUCLEOTIDE SEQUENCE [LARGE SCALE GENOMIC DNA]</scope>
    <source>
        <strain evidence="11">SWU-2019</strain>
        <tissue evidence="11">Muscle</tissue>
    </source>
</reference>
<dbReference type="GO" id="GO:0004540">
    <property type="term" value="F:RNA nuclease activity"/>
    <property type="evidence" value="ECO:0007669"/>
    <property type="project" value="TreeGrafter"/>
</dbReference>
<keyword evidence="5 8" id="KW-0255">Endonuclease</keyword>
<comment type="subcellular location">
    <subcellularLocation>
        <location evidence="1">Secreted</location>
    </subcellularLocation>
</comment>
<protein>
    <recommendedName>
        <fullName evidence="10">Ribonuclease A-domain domain-containing protein</fullName>
    </recommendedName>
</protein>
<dbReference type="GO" id="GO:0050829">
    <property type="term" value="P:defense response to Gram-negative bacterium"/>
    <property type="evidence" value="ECO:0007669"/>
    <property type="project" value="TreeGrafter"/>
</dbReference>
<evidence type="ECO:0000313" key="12">
    <source>
        <dbReference type="Proteomes" id="UP000579812"/>
    </source>
</evidence>
<dbReference type="Proteomes" id="UP000579812">
    <property type="component" value="Unassembled WGS sequence"/>
</dbReference>
<keyword evidence="4 8" id="KW-0540">Nuclease</keyword>
<keyword evidence="3" id="KW-0964">Secreted</keyword>
<dbReference type="GO" id="GO:0016787">
    <property type="term" value="F:hydrolase activity"/>
    <property type="evidence" value="ECO:0007669"/>
    <property type="project" value="UniProtKB-KW"/>
</dbReference>
<evidence type="ECO:0000256" key="9">
    <source>
        <dbReference type="SAM" id="MobiDB-lite"/>
    </source>
</evidence>
<dbReference type="Pfam" id="PF00074">
    <property type="entry name" value="RnaseA"/>
    <property type="match status" value="1"/>
</dbReference>
<dbReference type="Gene3D" id="3.10.130.10">
    <property type="entry name" value="Ribonuclease A-like domain"/>
    <property type="match status" value="1"/>
</dbReference>
<feature type="domain" description="Ribonuclease A-domain" evidence="10">
    <location>
        <begin position="79"/>
        <end position="196"/>
    </location>
</feature>
<evidence type="ECO:0000256" key="4">
    <source>
        <dbReference type="ARBA" id="ARBA00022722"/>
    </source>
</evidence>
<dbReference type="PANTHER" id="PTHR11437:SF10">
    <property type="entry name" value="ANGIOGENIN-RELATED"/>
    <property type="match status" value="1"/>
</dbReference>
<dbReference type="InterPro" id="IPR001427">
    <property type="entry name" value="RNaseA"/>
</dbReference>
<proteinExistence type="inferred from homology"/>
<feature type="compositionally biased region" description="Acidic residues" evidence="9">
    <location>
        <begin position="1"/>
        <end position="17"/>
    </location>
</feature>
<comment type="similarity">
    <text evidence="2 8">Belongs to the pancreatic ribonuclease family.</text>
</comment>
<dbReference type="GO" id="GO:0003676">
    <property type="term" value="F:nucleic acid binding"/>
    <property type="evidence" value="ECO:0007669"/>
    <property type="project" value="InterPro"/>
</dbReference>
<dbReference type="InterPro" id="IPR023412">
    <property type="entry name" value="RNaseA_domain"/>
</dbReference>
<sequence length="196" mass="22586">MEMLANEEESEISEEVQGDIRPSEEEEEMKREMIQPSGKRRTKYSFTQNKKVMEIHRSTVILLLLSSVSSFTHGQSAYIRARYQKFLNQHQGPYVNEEMCTDVIRDRNITDSAGDCKLVNTFIQANENDIKAVCRGGTRVKYNLFRSGEPFNVVTCRLNPNTSGQRHPNCEYRGDLYTHHNIELACAHNLPVHYQG</sequence>
<dbReference type="GO" id="GO:0050830">
    <property type="term" value="P:defense response to Gram-positive bacterium"/>
    <property type="evidence" value="ECO:0007669"/>
    <property type="project" value="TreeGrafter"/>
</dbReference>
<keyword evidence="12" id="KW-1185">Reference proteome</keyword>
<evidence type="ECO:0000256" key="8">
    <source>
        <dbReference type="RuleBase" id="RU000651"/>
    </source>
</evidence>
<keyword evidence="6 8" id="KW-0378">Hydrolase</keyword>
<dbReference type="GO" id="GO:0004519">
    <property type="term" value="F:endonuclease activity"/>
    <property type="evidence" value="ECO:0007669"/>
    <property type="project" value="UniProtKB-KW"/>
</dbReference>
<evidence type="ECO:0000256" key="1">
    <source>
        <dbReference type="ARBA" id="ARBA00004613"/>
    </source>
</evidence>
<gene>
    <name evidence="11" type="ORF">G5714_004374</name>
</gene>
<dbReference type="SUPFAM" id="SSF54076">
    <property type="entry name" value="RNase A-like"/>
    <property type="match status" value="1"/>
</dbReference>
<dbReference type="GO" id="GO:0005576">
    <property type="term" value="C:extracellular region"/>
    <property type="evidence" value="ECO:0007669"/>
    <property type="project" value="UniProtKB-SubCell"/>
</dbReference>
<evidence type="ECO:0000256" key="2">
    <source>
        <dbReference type="ARBA" id="ARBA00005600"/>
    </source>
</evidence>
<comment type="caution">
    <text evidence="11">The sequence shown here is derived from an EMBL/GenBank/DDBJ whole genome shotgun (WGS) entry which is preliminary data.</text>
</comment>
<dbReference type="EMBL" id="JAAMOB010000004">
    <property type="protein sequence ID" value="KAF4114151.1"/>
    <property type="molecule type" value="Genomic_DNA"/>
</dbReference>
<name>A0A7J6D4J9_9TELE</name>
<dbReference type="SMART" id="SM00092">
    <property type="entry name" value="RNAse_Pc"/>
    <property type="match status" value="1"/>
</dbReference>
<organism evidence="11 12">
    <name type="scientific">Onychostoma macrolepis</name>
    <dbReference type="NCBI Taxonomy" id="369639"/>
    <lineage>
        <taxon>Eukaryota</taxon>
        <taxon>Metazoa</taxon>
        <taxon>Chordata</taxon>
        <taxon>Craniata</taxon>
        <taxon>Vertebrata</taxon>
        <taxon>Euteleostomi</taxon>
        <taxon>Actinopterygii</taxon>
        <taxon>Neopterygii</taxon>
        <taxon>Teleostei</taxon>
        <taxon>Ostariophysi</taxon>
        <taxon>Cypriniformes</taxon>
        <taxon>Cyprinidae</taxon>
        <taxon>Acrossocheilinae</taxon>
        <taxon>Onychostoma</taxon>
    </lineage>
</organism>
<dbReference type="PROSITE" id="PS00127">
    <property type="entry name" value="RNASE_PANCREATIC"/>
    <property type="match status" value="1"/>
</dbReference>